<dbReference type="Pfam" id="PF00528">
    <property type="entry name" value="BPD_transp_1"/>
    <property type="match status" value="1"/>
</dbReference>
<keyword evidence="3" id="KW-1003">Cell membrane</keyword>
<protein>
    <submittedName>
        <fullName evidence="9">Sulfonate ABC transporter permease</fullName>
    </submittedName>
</protein>
<evidence type="ECO:0000256" key="6">
    <source>
        <dbReference type="ARBA" id="ARBA00023136"/>
    </source>
</evidence>
<evidence type="ECO:0000259" key="8">
    <source>
        <dbReference type="PROSITE" id="PS50928"/>
    </source>
</evidence>
<dbReference type="KEGG" id="cthd:CDO33_18875"/>
<dbReference type="OrthoDB" id="9783295at2"/>
<keyword evidence="5 7" id="KW-1133">Transmembrane helix</keyword>
<keyword evidence="6 7" id="KW-0472">Membrane</keyword>
<dbReference type="Proteomes" id="UP000236151">
    <property type="component" value="Unassembled WGS sequence"/>
</dbReference>
<dbReference type="PANTHER" id="PTHR30151">
    <property type="entry name" value="ALKANE SULFONATE ABC TRANSPORTER-RELATED, MEMBRANE SUBUNIT"/>
    <property type="match status" value="1"/>
</dbReference>
<reference evidence="9 10" key="1">
    <citation type="submission" date="2017-06" db="EMBL/GenBank/DDBJ databases">
        <title>Investigating the central metabolism of Clostridium thermosuccinogenes.</title>
        <authorList>
            <person name="Koendjbiharie J.G."/>
            <person name="van Kranenburg R."/>
        </authorList>
    </citation>
    <scope>NUCLEOTIDE SEQUENCE [LARGE SCALE GENOMIC DNA]</scope>
    <source>
        <strain evidence="9 10">DSM 5806</strain>
    </source>
</reference>
<dbReference type="EMBL" id="NIOJ01000040">
    <property type="protein sequence ID" value="PNT97143.1"/>
    <property type="molecule type" value="Genomic_DNA"/>
</dbReference>
<gene>
    <name evidence="9" type="ORF">CDQ84_13950</name>
</gene>
<evidence type="ECO:0000256" key="2">
    <source>
        <dbReference type="ARBA" id="ARBA00022448"/>
    </source>
</evidence>
<dbReference type="GO" id="GO:0055085">
    <property type="term" value="P:transmembrane transport"/>
    <property type="evidence" value="ECO:0007669"/>
    <property type="project" value="InterPro"/>
</dbReference>
<dbReference type="PROSITE" id="PS50928">
    <property type="entry name" value="ABC_TM1"/>
    <property type="match status" value="1"/>
</dbReference>
<dbReference type="PANTHER" id="PTHR30151:SF19">
    <property type="entry name" value="ABC TRANSPORTER PERMEASE"/>
    <property type="match status" value="1"/>
</dbReference>
<evidence type="ECO:0000256" key="3">
    <source>
        <dbReference type="ARBA" id="ARBA00022475"/>
    </source>
</evidence>
<feature type="transmembrane region" description="Helical" evidence="7">
    <location>
        <begin position="118"/>
        <end position="138"/>
    </location>
</feature>
<dbReference type="AlphaFoldDB" id="A0A2K2FAL9"/>
<keyword evidence="10" id="KW-1185">Reference proteome</keyword>
<name>A0A2K2FAL9_9CLOT</name>
<dbReference type="Gene3D" id="1.10.3720.10">
    <property type="entry name" value="MetI-like"/>
    <property type="match status" value="1"/>
</dbReference>
<dbReference type="InterPro" id="IPR000515">
    <property type="entry name" value="MetI-like"/>
</dbReference>
<proteinExistence type="inferred from homology"/>
<evidence type="ECO:0000256" key="1">
    <source>
        <dbReference type="ARBA" id="ARBA00004651"/>
    </source>
</evidence>
<feature type="transmembrane region" description="Helical" evidence="7">
    <location>
        <begin position="21"/>
        <end position="42"/>
    </location>
</feature>
<dbReference type="SUPFAM" id="SSF161098">
    <property type="entry name" value="MetI-like"/>
    <property type="match status" value="1"/>
</dbReference>
<organism evidence="9 10">
    <name type="scientific">Clostridium thermosuccinogenes</name>
    <dbReference type="NCBI Taxonomy" id="84032"/>
    <lineage>
        <taxon>Bacteria</taxon>
        <taxon>Bacillati</taxon>
        <taxon>Bacillota</taxon>
        <taxon>Clostridia</taxon>
        <taxon>Eubacteriales</taxon>
        <taxon>Clostridiaceae</taxon>
        <taxon>Clostridium</taxon>
    </lineage>
</organism>
<dbReference type="CDD" id="cd06261">
    <property type="entry name" value="TM_PBP2"/>
    <property type="match status" value="1"/>
</dbReference>
<dbReference type="GO" id="GO:0005886">
    <property type="term" value="C:plasma membrane"/>
    <property type="evidence" value="ECO:0007669"/>
    <property type="project" value="UniProtKB-SubCell"/>
</dbReference>
<dbReference type="RefSeq" id="WP_103082350.1">
    <property type="nucleotide sequence ID" value="NZ_CP021850.1"/>
</dbReference>
<evidence type="ECO:0000256" key="4">
    <source>
        <dbReference type="ARBA" id="ARBA00022692"/>
    </source>
</evidence>
<evidence type="ECO:0000313" key="10">
    <source>
        <dbReference type="Proteomes" id="UP000236151"/>
    </source>
</evidence>
<comment type="similarity">
    <text evidence="7">Belongs to the binding-protein-dependent transport system permease family.</text>
</comment>
<dbReference type="InterPro" id="IPR035906">
    <property type="entry name" value="MetI-like_sf"/>
</dbReference>
<sequence>MSDSIRNEISKERKEYLRKLKLRKTAILTTQIALLVLFFISWEIAANLKLIDPFITSQPSRMVKTFQNLYKGGELFQHVGITCLETIVGFLLGTITGTVIAIILWWSEFLSRVLEPYLVVLNSLPKVALGPIIIVWMGAGPGSIIVMALAISLIVTIMEVLNGFLTVDQDKIKLVQTFGANRLQILTKVVIPANFGTIINSLKINVGLSWVGVIMGEFLVSKAGLGYLIIYGGQVFQLDLVMTSVIILAIAATLMYQGVAYLEKLLVKNNGH</sequence>
<feature type="transmembrane region" description="Helical" evidence="7">
    <location>
        <begin position="87"/>
        <end position="106"/>
    </location>
</feature>
<evidence type="ECO:0000313" key="9">
    <source>
        <dbReference type="EMBL" id="PNT97143.1"/>
    </source>
</evidence>
<evidence type="ECO:0000256" key="5">
    <source>
        <dbReference type="ARBA" id="ARBA00022989"/>
    </source>
</evidence>
<accession>A0A2K2FAL9</accession>
<feature type="domain" description="ABC transmembrane type-1" evidence="8">
    <location>
        <begin position="75"/>
        <end position="259"/>
    </location>
</feature>
<feature type="transmembrane region" description="Helical" evidence="7">
    <location>
        <begin position="208"/>
        <end position="228"/>
    </location>
</feature>
<comment type="subcellular location">
    <subcellularLocation>
        <location evidence="1 7">Cell membrane</location>
        <topology evidence="1 7">Multi-pass membrane protein</topology>
    </subcellularLocation>
</comment>
<feature type="transmembrane region" description="Helical" evidence="7">
    <location>
        <begin position="240"/>
        <end position="262"/>
    </location>
</feature>
<keyword evidence="2 7" id="KW-0813">Transport</keyword>
<feature type="transmembrane region" description="Helical" evidence="7">
    <location>
        <begin position="144"/>
        <end position="165"/>
    </location>
</feature>
<keyword evidence="4 7" id="KW-0812">Transmembrane</keyword>
<evidence type="ECO:0000256" key="7">
    <source>
        <dbReference type="RuleBase" id="RU363032"/>
    </source>
</evidence>
<comment type="caution">
    <text evidence="9">The sequence shown here is derived from an EMBL/GenBank/DDBJ whole genome shotgun (WGS) entry which is preliminary data.</text>
</comment>